<evidence type="ECO:0000256" key="8">
    <source>
        <dbReference type="ARBA" id="ARBA00023180"/>
    </source>
</evidence>
<dbReference type="GO" id="GO:0007156">
    <property type="term" value="P:homophilic cell adhesion via plasma membrane adhesion molecules"/>
    <property type="evidence" value="ECO:0007669"/>
    <property type="project" value="InterPro"/>
</dbReference>
<name>A0A091QJS3_9AVES</name>
<evidence type="ECO:0000259" key="10">
    <source>
        <dbReference type="PROSITE" id="PS50268"/>
    </source>
</evidence>
<dbReference type="GO" id="GO:0005509">
    <property type="term" value="F:calcium ion binding"/>
    <property type="evidence" value="ECO:0007669"/>
    <property type="project" value="UniProtKB-UniRule"/>
</dbReference>
<gene>
    <name evidence="11" type="ORF">N332_09781</name>
</gene>
<evidence type="ECO:0000256" key="4">
    <source>
        <dbReference type="ARBA" id="ARBA00022837"/>
    </source>
</evidence>
<dbReference type="SMART" id="SM00112">
    <property type="entry name" value="CA"/>
    <property type="match status" value="2"/>
</dbReference>
<feature type="domain" description="Cadherin" evidence="10">
    <location>
        <begin position="36"/>
        <end position="95"/>
    </location>
</feature>
<evidence type="ECO:0000256" key="1">
    <source>
        <dbReference type="ARBA" id="ARBA00004167"/>
    </source>
</evidence>
<dbReference type="PROSITE" id="PS00232">
    <property type="entry name" value="CADHERIN_1"/>
    <property type="match status" value="1"/>
</dbReference>
<evidence type="ECO:0000256" key="6">
    <source>
        <dbReference type="ARBA" id="ARBA00022989"/>
    </source>
</evidence>
<dbReference type="Pfam" id="PF08266">
    <property type="entry name" value="Cadherin_2"/>
    <property type="match status" value="1"/>
</dbReference>
<protein>
    <submittedName>
        <fullName evidence="11">Protocadherin gamma-A12</fullName>
    </submittedName>
</protein>
<evidence type="ECO:0000313" key="12">
    <source>
        <dbReference type="Proteomes" id="UP000053369"/>
    </source>
</evidence>
<dbReference type="EMBL" id="KK798612">
    <property type="protein sequence ID" value="KFQ27134.1"/>
    <property type="molecule type" value="Genomic_DNA"/>
</dbReference>
<keyword evidence="12" id="KW-1185">Reference proteome</keyword>
<feature type="non-terminal residue" evidence="11">
    <location>
        <position position="196"/>
    </location>
</feature>
<dbReference type="PRINTS" id="PR00205">
    <property type="entry name" value="CADHERIN"/>
</dbReference>
<keyword evidence="6" id="KW-1133">Transmembrane helix</keyword>
<dbReference type="FunFam" id="2.60.40.60:FF:000006">
    <property type="entry name" value="Protocadherin alpha 2"/>
    <property type="match status" value="1"/>
</dbReference>
<dbReference type="GO" id="GO:0005886">
    <property type="term" value="C:plasma membrane"/>
    <property type="evidence" value="ECO:0007669"/>
    <property type="project" value="InterPro"/>
</dbReference>
<keyword evidence="8" id="KW-0325">Glycoprotein</keyword>
<dbReference type="FunFam" id="2.60.40.60:FF:000018">
    <property type="entry name" value="Protocadherin gamma c3"/>
    <property type="match status" value="1"/>
</dbReference>
<dbReference type="Pfam" id="PF00028">
    <property type="entry name" value="Cadherin"/>
    <property type="match status" value="1"/>
</dbReference>
<dbReference type="CDD" id="cd11304">
    <property type="entry name" value="Cadherin_repeat"/>
    <property type="match status" value="2"/>
</dbReference>
<dbReference type="PANTHER" id="PTHR24028:SF234">
    <property type="entry name" value="PROTOCADHERIN GAMMA-A3"/>
    <property type="match status" value="1"/>
</dbReference>
<evidence type="ECO:0000256" key="7">
    <source>
        <dbReference type="ARBA" id="ARBA00023136"/>
    </source>
</evidence>
<dbReference type="Proteomes" id="UP000053369">
    <property type="component" value="Unassembled WGS sequence"/>
</dbReference>
<keyword evidence="3" id="KW-0677">Repeat</keyword>
<dbReference type="InterPro" id="IPR020894">
    <property type="entry name" value="Cadherin_CS"/>
</dbReference>
<keyword evidence="5" id="KW-0130">Cell adhesion</keyword>
<feature type="domain" description="Cadherin" evidence="10">
    <location>
        <begin position="96"/>
        <end position="196"/>
    </location>
</feature>
<organism evidence="11 12">
    <name type="scientific">Mesitornis unicolor</name>
    <name type="common">brown roatelo</name>
    <dbReference type="NCBI Taxonomy" id="54374"/>
    <lineage>
        <taxon>Eukaryota</taxon>
        <taxon>Metazoa</taxon>
        <taxon>Chordata</taxon>
        <taxon>Craniata</taxon>
        <taxon>Vertebrata</taxon>
        <taxon>Euteleostomi</taxon>
        <taxon>Archelosauria</taxon>
        <taxon>Archosauria</taxon>
        <taxon>Dinosauria</taxon>
        <taxon>Saurischia</taxon>
        <taxon>Theropoda</taxon>
        <taxon>Coelurosauria</taxon>
        <taxon>Aves</taxon>
        <taxon>Neognathae</taxon>
        <taxon>Neoaves</taxon>
        <taxon>Columbimorphae</taxon>
        <taxon>Mesitornithiformes</taxon>
        <taxon>Mesitornithidae</taxon>
        <taxon>Mesitornis</taxon>
    </lineage>
</organism>
<dbReference type="InterPro" id="IPR013164">
    <property type="entry name" value="Cadherin_N"/>
</dbReference>
<evidence type="ECO:0000256" key="9">
    <source>
        <dbReference type="PROSITE-ProRule" id="PRU00043"/>
    </source>
</evidence>
<proteinExistence type="predicted"/>
<dbReference type="PROSITE" id="PS50268">
    <property type="entry name" value="CADHERIN_2"/>
    <property type="match status" value="2"/>
</dbReference>
<sequence>MPKGTFVGDVAKDLGLQLPMFRDHGVHVMQEGKGQYFSLNIKTGHLYVNERIDREELCGRKADCALKLEILLQGEMKIYKVAIQVTDINDNNPVFELSEFVLRASENAAKGSRYLLPNAQDPDIEQNTVQTYGLSDNKYFTLEVQTGPDGSKFAELVLAKALDREEAAFHDLVLRASDGGEPSRTGTARIRVAVLD</sequence>
<dbReference type="SUPFAM" id="SSF49313">
    <property type="entry name" value="Cadherin-like"/>
    <property type="match status" value="2"/>
</dbReference>
<dbReference type="Gene3D" id="2.60.40.60">
    <property type="entry name" value="Cadherins"/>
    <property type="match status" value="2"/>
</dbReference>
<dbReference type="AlphaFoldDB" id="A0A091QJS3"/>
<evidence type="ECO:0000313" key="11">
    <source>
        <dbReference type="EMBL" id="KFQ27134.1"/>
    </source>
</evidence>
<evidence type="ECO:0000256" key="3">
    <source>
        <dbReference type="ARBA" id="ARBA00022737"/>
    </source>
</evidence>
<keyword evidence="4 9" id="KW-0106">Calcium</keyword>
<accession>A0A091QJS3</accession>
<dbReference type="PANTHER" id="PTHR24028">
    <property type="entry name" value="CADHERIN-87A"/>
    <property type="match status" value="1"/>
</dbReference>
<dbReference type="InterPro" id="IPR002126">
    <property type="entry name" value="Cadherin-like_dom"/>
</dbReference>
<evidence type="ECO:0000256" key="2">
    <source>
        <dbReference type="ARBA" id="ARBA00022692"/>
    </source>
</evidence>
<dbReference type="InterPro" id="IPR050174">
    <property type="entry name" value="Protocadherin/Cadherin-CA"/>
</dbReference>
<evidence type="ECO:0000256" key="5">
    <source>
        <dbReference type="ARBA" id="ARBA00022889"/>
    </source>
</evidence>
<keyword evidence="2" id="KW-0812">Transmembrane</keyword>
<reference evidence="11 12" key="1">
    <citation type="submission" date="2014-04" db="EMBL/GenBank/DDBJ databases">
        <title>Genome evolution of avian class.</title>
        <authorList>
            <person name="Zhang G."/>
            <person name="Li C."/>
        </authorList>
    </citation>
    <scope>NUCLEOTIDE SEQUENCE [LARGE SCALE GENOMIC DNA]</scope>
    <source>
        <strain evidence="11">BGI_N332</strain>
    </source>
</reference>
<keyword evidence="7" id="KW-0472">Membrane</keyword>
<comment type="subcellular location">
    <subcellularLocation>
        <location evidence="1">Membrane</location>
        <topology evidence="1">Single-pass membrane protein</topology>
    </subcellularLocation>
</comment>
<dbReference type="InterPro" id="IPR015919">
    <property type="entry name" value="Cadherin-like_sf"/>
</dbReference>